<dbReference type="Gene3D" id="3.10.450.390">
    <property type="entry name" value="Protein of unknown function DUF3889"/>
    <property type="match status" value="1"/>
</dbReference>
<feature type="chain" id="PRO_5046188417" evidence="1">
    <location>
        <begin position="28"/>
        <end position="114"/>
    </location>
</feature>
<feature type="signal peptide" evidence="1">
    <location>
        <begin position="1"/>
        <end position="27"/>
    </location>
</feature>
<reference evidence="2 3" key="1">
    <citation type="submission" date="2021-01" db="EMBL/GenBank/DDBJ databases">
        <title>Genome Sequencing of Type Strains.</title>
        <authorList>
            <person name="Lemaire J.F."/>
            <person name="Inderbitzin P."/>
            <person name="Collins S.B."/>
            <person name="Wespe N."/>
            <person name="Knight-Connoni V."/>
        </authorList>
    </citation>
    <scope>NUCLEOTIDE SEQUENCE [LARGE SCALE GENOMIC DNA]</scope>
    <source>
        <strain evidence="2 3">DSM 14730</strain>
    </source>
</reference>
<keyword evidence="1" id="KW-0732">Signal</keyword>
<evidence type="ECO:0000256" key="1">
    <source>
        <dbReference type="SAM" id="SignalP"/>
    </source>
</evidence>
<accession>A0ABS2ZME0</accession>
<sequence length="114" mass="12787">MKISIKLRSLVLSCFLLSSFTPSAVLAAHPGMQEPAYAKWGRLAIFETGKRYPDHDIVDYLYVGRSTAQNEDIVEKFKLWLKKGSSEKGVIVTITLTPSGVFKSISYQETDRKS</sequence>
<gene>
    <name evidence="2" type="ORF">JYA64_20755</name>
</gene>
<dbReference type="EMBL" id="JAFHKS010000044">
    <property type="protein sequence ID" value="MBN3547744.1"/>
    <property type="molecule type" value="Genomic_DNA"/>
</dbReference>
<proteinExistence type="predicted"/>
<evidence type="ECO:0000313" key="3">
    <source>
        <dbReference type="Proteomes" id="UP001319060"/>
    </source>
</evidence>
<dbReference type="InterPro" id="IPR024987">
    <property type="entry name" value="DUF3889"/>
</dbReference>
<keyword evidence="3" id="KW-1185">Reference proteome</keyword>
<dbReference type="RefSeq" id="WP_188401951.1">
    <property type="nucleotide sequence ID" value="NZ_BMCE01000001.1"/>
</dbReference>
<name>A0ABS2ZME0_9BACL</name>
<protein>
    <submittedName>
        <fullName evidence="2">DUF3889 domain-containing protein</fullName>
    </submittedName>
</protein>
<organism evidence="2 3">
    <name type="scientific">Fictibacillus barbaricus</name>
    <dbReference type="NCBI Taxonomy" id="182136"/>
    <lineage>
        <taxon>Bacteria</taxon>
        <taxon>Bacillati</taxon>
        <taxon>Bacillota</taxon>
        <taxon>Bacilli</taxon>
        <taxon>Bacillales</taxon>
        <taxon>Fictibacillaceae</taxon>
        <taxon>Fictibacillus</taxon>
    </lineage>
</organism>
<evidence type="ECO:0000313" key="2">
    <source>
        <dbReference type="EMBL" id="MBN3547744.1"/>
    </source>
</evidence>
<comment type="caution">
    <text evidence="2">The sequence shown here is derived from an EMBL/GenBank/DDBJ whole genome shotgun (WGS) entry which is preliminary data.</text>
</comment>
<dbReference type="Pfam" id="PF13028">
    <property type="entry name" value="DUF3889"/>
    <property type="match status" value="1"/>
</dbReference>
<dbReference type="Proteomes" id="UP001319060">
    <property type="component" value="Unassembled WGS sequence"/>
</dbReference>